<name>A0A6A5ZKC0_9PLEO</name>
<dbReference type="AlphaFoldDB" id="A0A6A5ZKC0"/>
<evidence type="ECO:0000313" key="2">
    <source>
        <dbReference type="Proteomes" id="UP000799770"/>
    </source>
</evidence>
<protein>
    <submittedName>
        <fullName evidence="1">Uncharacterized protein</fullName>
    </submittedName>
</protein>
<keyword evidence="2" id="KW-1185">Reference proteome</keyword>
<organism evidence="1 2">
    <name type="scientific">Lophiotrema nucula</name>
    <dbReference type="NCBI Taxonomy" id="690887"/>
    <lineage>
        <taxon>Eukaryota</taxon>
        <taxon>Fungi</taxon>
        <taxon>Dikarya</taxon>
        <taxon>Ascomycota</taxon>
        <taxon>Pezizomycotina</taxon>
        <taxon>Dothideomycetes</taxon>
        <taxon>Pleosporomycetidae</taxon>
        <taxon>Pleosporales</taxon>
        <taxon>Lophiotremataceae</taxon>
        <taxon>Lophiotrema</taxon>
    </lineage>
</organism>
<dbReference type="Proteomes" id="UP000799770">
    <property type="component" value="Unassembled WGS sequence"/>
</dbReference>
<gene>
    <name evidence="1" type="ORF">BDV96DRAFT_349575</name>
</gene>
<dbReference type="EMBL" id="ML977315">
    <property type="protein sequence ID" value="KAF2119596.1"/>
    <property type="molecule type" value="Genomic_DNA"/>
</dbReference>
<accession>A0A6A5ZKC0</accession>
<proteinExistence type="predicted"/>
<sequence>MLIVHAMRGRRELRVNQVVTHGLPCQSARGMSLPGMLNALLDARPPDEACLLQGSPWGSCRSKTPKMYTSRHDTVQHFVTGAEQYWAVKLCASRTAHWCLRAMLHACREVESCAKGAITRATSSAPRVGLIGRRPRPNRPCHDITIWICFCLNV</sequence>
<evidence type="ECO:0000313" key="1">
    <source>
        <dbReference type="EMBL" id="KAF2119596.1"/>
    </source>
</evidence>
<reference evidence="1" key="1">
    <citation type="journal article" date="2020" name="Stud. Mycol.">
        <title>101 Dothideomycetes genomes: a test case for predicting lifestyles and emergence of pathogens.</title>
        <authorList>
            <person name="Haridas S."/>
            <person name="Albert R."/>
            <person name="Binder M."/>
            <person name="Bloem J."/>
            <person name="Labutti K."/>
            <person name="Salamov A."/>
            <person name="Andreopoulos B."/>
            <person name="Baker S."/>
            <person name="Barry K."/>
            <person name="Bills G."/>
            <person name="Bluhm B."/>
            <person name="Cannon C."/>
            <person name="Castanera R."/>
            <person name="Culley D."/>
            <person name="Daum C."/>
            <person name="Ezra D."/>
            <person name="Gonzalez J."/>
            <person name="Henrissat B."/>
            <person name="Kuo A."/>
            <person name="Liang C."/>
            <person name="Lipzen A."/>
            <person name="Lutzoni F."/>
            <person name="Magnuson J."/>
            <person name="Mondo S."/>
            <person name="Nolan M."/>
            <person name="Ohm R."/>
            <person name="Pangilinan J."/>
            <person name="Park H.-J."/>
            <person name="Ramirez L."/>
            <person name="Alfaro M."/>
            <person name="Sun H."/>
            <person name="Tritt A."/>
            <person name="Yoshinaga Y."/>
            <person name="Zwiers L.-H."/>
            <person name="Turgeon B."/>
            <person name="Goodwin S."/>
            <person name="Spatafora J."/>
            <person name="Crous P."/>
            <person name="Grigoriev I."/>
        </authorList>
    </citation>
    <scope>NUCLEOTIDE SEQUENCE</scope>
    <source>
        <strain evidence="1">CBS 627.86</strain>
    </source>
</reference>